<keyword evidence="2 7" id="KW-0812">Transmembrane</keyword>
<evidence type="ECO:0000256" key="7">
    <source>
        <dbReference type="SAM" id="Phobius"/>
    </source>
</evidence>
<keyword evidence="5" id="KW-0040">ANK repeat</keyword>
<evidence type="ECO:0000256" key="6">
    <source>
        <dbReference type="ARBA" id="ARBA00023136"/>
    </source>
</evidence>
<dbReference type="Proteomes" id="UP000694864">
    <property type="component" value="Chromosome 12"/>
</dbReference>
<keyword evidence="6 7" id="KW-0472">Membrane</keyword>
<protein>
    <submittedName>
        <fullName evidence="10">Protein ACCELERATED CELL DEATH 6-like isoform X2</fullName>
    </submittedName>
</protein>
<feature type="domain" description="PGG" evidence="8">
    <location>
        <begin position="88"/>
        <end position="164"/>
    </location>
</feature>
<organism evidence="9 10">
    <name type="scientific">Camelina sativa</name>
    <name type="common">False flax</name>
    <name type="synonym">Myagrum sativum</name>
    <dbReference type="NCBI Taxonomy" id="90675"/>
    <lineage>
        <taxon>Eukaryota</taxon>
        <taxon>Viridiplantae</taxon>
        <taxon>Streptophyta</taxon>
        <taxon>Embryophyta</taxon>
        <taxon>Tracheophyta</taxon>
        <taxon>Spermatophyta</taxon>
        <taxon>Magnoliopsida</taxon>
        <taxon>eudicotyledons</taxon>
        <taxon>Gunneridae</taxon>
        <taxon>Pentapetalae</taxon>
        <taxon>rosids</taxon>
        <taxon>malvids</taxon>
        <taxon>Brassicales</taxon>
        <taxon>Brassicaceae</taxon>
        <taxon>Camelineae</taxon>
        <taxon>Camelina</taxon>
    </lineage>
</organism>
<feature type="transmembrane region" description="Helical" evidence="7">
    <location>
        <begin position="208"/>
        <end position="227"/>
    </location>
</feature>
<proteinExistence type="predicted"/>
<dbReference type="GeneID" id="104731874"/>
<evidence type="ECO:0000256" key="4">
    <source>
        <dbReference type="ARBA" id="ARBA00022989"/>
    </source>
</evidence>
<evidence type="ECO:0000259" key="8">
    <source>
        <dbReference type="Pfam" id="PF13962"/>
    </source>
</evidence>
<dbReference type="PANTHER" id="PTHR24186">
    <property type="entry name" value="PROTEIN PHOSPHATASE 1 REGULATORY SUBUNIT"/>
    <property type="match status" value="1"/>
</dbReference>
<keyword evidence="3" id="KW-0677">Repeat</keyword>
<reference evidence="10" key="2">
    <citation type="submission" date="2025-08" db="UniProtKB">
        <authorList>
            <consortium name="RefSeq"/>
        </authorList>
    </citation>
    <scope>IDENTIFICATION</scope>
    <source>
        <tissue evidence="10">Leaf</tissue>
    </source>
</reference>
<dbReference type="RefSeq" id="XP_019089665.1">
    <property type="nucleotide sequence ID" value="XM_019234120.1"/>
</dbReference>
<evidence type="ECO:0000256" key="5">
    <source>
        <dbReference type="ARBA" id="ARBA00023043"/>
    </source>
</evidence>
<dbReference type="PANTHER" id="PTHR24186:SF37">
    <property type="entry name" value="PGG DOMAIN-CONTAINING PROTEIN"/>
    <property type="match status" value="1"/>
</dbReference>
<sequence length="246" mass="27481">MKLLRGIVNLKAKNLDGKTAMDILQTYKSPRFPKISRLLNRAKERLLCGSTMTLAENLSKKPSFFEKRNTLLGLTNLSKIRHTSLDTSDNRSVILVVAILIATATYQAGFSPPGGFWQEDSKPGDFTTHFAGEMTMSSEGASFFYVFNGVAFFSSLYVIMILITGLPMWMVLYGSTVALGIANFASFSETFPYPNSAFGYTAMTLAPFTYPIMTGCLLSPPFFSFLINKRRRHRVDFPARYFSSVQ</sequence>
<evidence type="ECO:0000313" key="10">
    <source>
        <dbReference type="RefSeq" id="XP_019089665.1"/>
    </source>
</evidence>
<evidence type="ECO:0000313" key="9">
    <source>
        <dbReference type="Proteomes" id="UP000694864"/>
    </source>
</evidence>
<evidence type="ECO:0000256" key="1">
    <source>
        <dbReference type="ARBA" id="ARBA00004141"/>
    </source>
</evidence>
<evidence type="ECO:0000256" key="2">
    <source>
        <dbReference type="ARBA" id="ARBA00022692"/>
    </source>
</evidence>
<accession>A0ABM1QSC7</accession>
<reference evidence="9" key="1">
    <citation type="journal article" date="2014" name="Nat. Commun.">
        <title>The emerging biofuel crop Camelina sativa retains a highly undifferentiated hexaploid genome structure.</title>
        <authorList>
            <person name="Kagale S."/>
            <person name="Koh C."/>
            <person name="Nixon J."/>
            <person name="Bollina V."/>
            <person name="Clarke W.E."/>
            <person name="Tuteja R."/>
            <person name="Spillane C."/>
            <person name="Robinson S.J."/>
            <person name="Links M.G."/>
            <person name="Clarke C."/>
            <person name="Higgins E.E."/>
            <person name="Huebert T."/>
            <person name="Sharpe A.G."/>
            <person name="Parkin I.A."/>
        </authorList>
    </citation>
    <scope>NUCLEOTIDE SEQUENCE [LARGE SCALE GENOMIC DNA]</scope>
    <source>
        <strain evidence="9">cv. DH55</strain>
    </source>
</reference>
<feature type="transmembrane region" description="Helical" evidence="7">
    <location>
        <begin position="92"/>
        <end position="110"/>
    </location>
</feature>
<comment type="subcellular location">
    <subcellularLocation>
        <location evidence="1">Membrane</location>
        <topology evidence="1">Multi-pass membrane protein</topology>
    </subcellularLocation>
</comment>
<gene>
    <name evidence="10" type="primary">LOC104731874</name>
</gene>
<feature type="transmembrane region" description="Helical" evidence="7">
    <location>
        <begin position="170"/>
        <end position="188"/>
    </location>
</feature>
<keyword evidence="4 7" id="KW-1133">Transmembrane helix</keyword>
<keyword evidence="9" id="KW-1185">Reference proteome</keyword>
<feature type="transmembrane region" description="Helical" evidence="7">
    <location>
        <begin position="143"/>
        <end position="163"/>
    </location>
</feature>
<dbReference type="Pfam" id="PF13962">
    <property type="entry name" value="PGG"/>
    <property type="match status" value="1"/>
</dbReference>
<evidence type="ECO:0000256" key="3">
    <source>
        <dbReference type="ARBA" id="ARBA00022737"/>
    </source>
</evidence>
<name>A0ABM1QSC7_CAMSA</name>
<dbReference type="InterPro" id="IPR026961">
    <property type="entry name" value="PGG_dom"/>
</dbReference>